<dbReference type="PATRIC" id="fig|1462.6.peg.2956"/>
<dbReference type="EMBL" id="JYBP01000003">
    <property type="protein sequence ID" value="KJE25775.1"/>
    <property type="molecule type" value="Genomic_DNA"/>
</dbReference>
<reference evidence="1 2" key="1">
    <citation type="submission" date="2015-01" db="EMBL/GenBank/DDBJ databases">
        <authorList>
            <person name="Filippidou S."/>
            <person name="Jeanneret N."/>
            <person name="Russel-Delif L."/>
            <person name="Junier T."/>
            <person name="Wunderlin T."/>
            <person name="Molina V."/>
            <person name="Johnson S.L."/>
            <person name="Davenport K.W."/>
            <person name="Chain P.S."/>
            <person name="Dorador C."/>
            <person name="Junier P."/>
        </authorList>
    </citation>
    <scope>NUCLEOTIDE SEQUENCE [LARGE SCALE GENOMIC DNA]</scope>
    <source>
        <strain evidence="1 2">Et7/4</strain>
    </source>
</reference>
<evidence type="ECO:0000313" key="2">
    <source>
        <dbReference type="Proteomes" id="UP000032522"/>
    </source>
</evidence>
<dbReference type="AlphaFoldDB" id="A0A0D8BNR7"/>
<name>A0A0D8BNR7_GEOKU</name>
<dbReference type="Proteomes" id="UP000032522">
    <property type="component" value="Unassembled WGS sequence"/>
</dbReference>
<protein>
    <submittedName>
        <fullName evidence="1">Uncharacterized protein</fullName>
    </submittedName>
</protein>
<gene>
    <name evidence="1" type="ORF">LG52_2645</name>
</gene>
<sequence>MIVVGYPIWIRLEYRNEVGSMIGLTASVCSEADFLDILERCGVTRSNLLTVQINDKDYSVSRLNTLFTKLQAEGRGSA</sequence>
<accession>A0A0D8BNR7</accession>
<comment type="caution">
    <text evidence="1">The sequence shown here is derived from an EMBL/GenBank/DDBJ whole genome shotgun (WGS) entry which is preliminary data.</text>
</comment>
<evidence type="ECO:0000313" key="1">
    <source>
        <dbReference type="EMBL" id="KJE25775.1"/>
    </source>
</evidence>
<organism evidence="1 2">
    <name type="scientific">Geobacillus kaustophilus</name>
    <dbReference type="NCBI Taxonomy" id="1462"/>
    <lineage>
        <taxon>Bacteria</taxon>
        <taxon>Bacillati</taxon>
        <taxon>Bacillota</taxon>
        <taxon>Bacilli</taxon>
        <taxon>Bacillales</taxon>
        <taxon>Anoxybacillaceae</taxon>
        <taxon>Geobacillus</taxon>
        <taxon>Geobacillus thermoleovorans group</taxon>
    </lineage>
</organism>
<proteinExistence type="predicted"/>